<evidence type="ECO:0000256" key="5">
    <source>
        <dbReference type="ARBA" id="ARBA00023002"/>
    </source>
</evidence>
<evidence type="ECO:0000256" key="7">
    <source>
        <dbReference type="ARBA" id="ARBA00025713"/>
    </source>
</evidence>
<keyword evidence="3" id="KW-0479">Metal-binding</keyword>
<dbReference type="EC" id="1.1.1.9" evidence="8"/>
<evidence type="ECO:0000256" key="6">
    <source>
        <dbReference type="ARBA" id="ARBA00024843"/>
    </source>
</evidence>
<dbReference type="Proteomes" id="UP000073492">
    <property type="component" value="Unassembled WGS sequence"/>
</dbReference>
<dbReference type="STRING" id="113226.A0A139GSZ1"/>
<dbReference type="GO" id="GO:0008270">
    <property type="term" value="F:zinc ion binding"/>
    <property type="evidence" value="ECO:0007669"/>
    <property type="project" value="InterPro"/>
</dbReference>
<keyword evidence="12" id="KW-1185">Reference proteome</keyword>
<gene>
    <name evidence="11" type="ORF">AC579_7162</name>
</gene>
<feature type="non-terminal residue" evidence="11">
    <location>
        <position position="1"/>
    </location>
</feature>
<evidence type="ECO:0000256" key="2">
    <source>
        <dbReference type="ARBA" id="ARBA00008072"/>
    </source>
</evidence>
<evidence type="ECO:0000313" key="11">
    <source>
        <dbReference type="EMBL" id="KXS93318.1"/>
    </source>
</evidence>
<dbReference type="InterPro" id="IPR002328">
    <property type="entry name" value="ADH_Zn_CS"/>
</dbReference>
<sequence>ACQILRLLVEAKIVGILIEIPLLHWDDHNCILSGLKSLAEMGQENLSFVLDKAGSVRYEDRPVPKLKSSYDVIVNVKYTGICGSDVHYWVHGEIGHFVVKSPMVLGHESSGIVSEVGDGVTTVKKGDRVAMEPGIPCRRCVNCKSGKYNLCPEMAFAATPPFDGTLAKYYCLPEDFCYKLPQHISLEEGALLEPLSVGVDPSTRLKKSYSKASQIAAEYAVVE</sequence>
<organism evidence="11 12">
    <name type="scientific">Pseudocercospora musae</name>
    <dbReference type="NCBI Taxonomy" id="113226"/>
    <lineage>
        <taxon>Eukaryota</taxon>
        <taxon>Fungi</taxon>
        <taxon>Dikarya</taxon>
        <taxon>Ascomycota</taxon>
        <taxon>Pezizomycotina</taxon>
        <taxon>Dothideomycetes</taxon>
        <taxon>Dothideomycetidae</taxon>
        <taxon>Mycosphaerellales</taxon>
        <taxon>Mycosphaerellaceae</taxon>
        <taxon>Pseudocercospora</taxon>
    </lineage>
</organism>
<dbReference type="PANTHER" id="PTHR43161">
    <property type="entry name" value="SORBITOL DEHYDROGENASE"/>
    <property type="match status" value="1"/>
</dbReference>
<dbReference type="AlphaFoldDB" id="A0A139GSZ1"/>
<feature type="domain" description="Alcohol dehydrogenase-like N-terminal" evidence="10">
    <location>
        <begin position="71"/>
        <end position="182"/>
    </location>
</feature>
<evidence type="ECO:0000259" key="10">
    <source>
        <dbReference type="Pfam" id="PF08240"/>
    </source>
</evidence>
<dbReference type="InterPro" id="IPR013154">
    <property type="entry name" value="ADH-like_N"/>
</dbReference>
<dbReference type="GO" id="GO:0006062">
    <property type="term" value="P:sorbitol catabolic process"/>
    <property type="evidence" value="ECO:0007669"/>
    <property type="project" value="TreeGrafter"/>
</dbReference>
<reference evidence="11 12" key="1">
    <citation type="submission" date="2015-07" db="EMBL/GenBank/DDBJ databases">
        <title>Comparative genomics of the Sigatoka disease complex on banana suggests a link between parallel evolutionary changes in Pseudocercospora fijiensis and Pseudocercospora eumusae and increased virulence on the banana host.</title>
        <authorList>
            <person name="Chang T.-C."/>
            <person name="Salvucci A."/>
            <person name="Crous P.W."/>
            <person name="Stergiopoulos I."/>
        </authorList>
    </citation>
    <scope>NUCLEOTIDE SEQUENCE [LARGE SCALE GENOMIC DNA]</scope>
    <source>
        <strain evidence="11 12">CBS 116634</strain>
    </source>
</reference>
<dbReference type="GO" id="GO:0046526">
    <property type="term" value="F:D-xylulose reductase activity"/>
    <property type="evidence" value="ECO:0007669"/>
    <property type="project" value="UniProtKB-EC"/>
</dbReference>
<dbReference type="PROSITE" id="PS00059">
    <property type="entry name" value="ADH_ZINC"/>
    <property type="match status" value="1"/>
</dbReference>
<dbReference type="Pfam" id="PF08240">
    <property type="entry name" value="ADH_N"/>
    <property type="match status" value="1"/>
</dbReference>
<evidence type="ECO:0000256" key="4">
    <source>
        <dbReference type="ARBA" id="ARBA00022833"/>
    </source>
</evidence>
<evidence type="ECO:0000256" key="8">
    <source>
        <dbReference type="ARBA" id="ARBA00026119"/>
    </source>
</evidence>
<name>A0A139GSZ1_9PEZI</name>
<protein>
    <recommendedName>
        <fullName evidence="8">D-xylulose reductase</fullName>
        <ecNumber evidence="8">1.1.1.9</ecNumber>
    </recommendedName>
    <alternativeName>
        <fullName evidence="9">Xylitol dehydrogenase A</fullName>
    </alternativeName>
</protein>
<dbReference type="EMBL" id="LFZO01001809">
    <property type="protein sequence ID" value="KXS93318.1"/>
    <property type="molecule type" value="Genomic_DNA"/>
</dbReference>
<comment type="similarity">
    <text evidence="2">Belongs to the zinc-containing alcohol dehydrogenase family.</text>
</comment>
<comment type="cofactor">
    <cofactor evidence="1">
        <name>Zn(2+)</name>
        <dbReference type="ChEBI" id="CHEBI:29105"/>
    </cofactor>
</comment>
<evidence type="ECO:0000256" key="1">
    <source>
        <dbReference type="ARBA" id="ARBA00001947"/>
    </source>
</evidence>
<evidence type="ECO:0000256" key="9">
    <source>
        <dbReference type="ARBA" id="ARBA00030139"/>
    </source>
</evidence>
<dbReference type="PANTHER" id="PTHR43161:SF9">
    <property type="entry name" value="SORBITOL DEHYDROGENASE"/>
    <property type="match status" value="1"/>
</dbReference>
<keyword evidence="4" id="KW-0862">Zinc</keyword>
<accession>A0A139GSZ1</accession>
<proteinExistence type="inferred from homology"/>
<dbReference type="InterPro" id="IPR011032">
    <property type="entry name" value="GroES-like_sf"/>
</dbReference>
<comment type="function">
    <text evidence="6">Xylitol dehydrogenase which catalyzes the conversion of xylitol to D-xylulose. Xylose is a major component of hemicelluloses such as xylan. Most fungi utilize D-xylose via three enzymatic reactions, xylose reductase (XR), xylitol dehydrogenase (XDH), and xylulokinase, to form xylulose 5-phosphate, which enters pentose phosphate pathway.</text>
</comment>
<dbReference type="SUPFAM" id="SSF50129">
    <property type="entry name" value="GroES-like"/>
    <property type="match status" value="1"/>
</dbReference>
<comment type="pathway">
    <text evidence="7">Carbohydrate degradation; L-arabinose degradation via L-arabinitol; D-xylulose 5-phosphate from L-arabinose (fungal route): step 4/5.</text>
</comment>
<comment type="caution">
    <text evidence="11">The sequence shown here is derived from an EMBL/GenBank/DDBJ whole genome shotgun (WGS) entry which is preliminary data.</text>
</comment>
<keyword evidence="5" id="KW-0560">Oxidoreductase</keyword>
<dbReference type="GO" id="GO:0003939">
    <property type="term" value="F:L-iditol 2-dehydrogenase (NAD+) activity"/>
    <property type="evidence" value="ECO:0007669"/>
    <property type="project" value="TreeGrafter"/>
</dbReference>
<evidence type="ECO:0000313" key="12">
    <source>
        <dbReference type="Proteomes" id="UP000073492"/>
    </source>
</evidence>
<dbReference type="Gene3D" id="3.90.180.10">
    <property type="entry name" value="Medium-chain alcohol dehydrogenases, catalytic domain"/>
    <property type="match status" value="1"/>
</dbReference>
<dbReference type="OrthoDB" id="3941538at2759"/>
<evidence type="ECO:0000256" key="3">
    <source>
        <dbReference type="ARBA" id="ARBA00022723"/>
    </source>
</evidence>